<reference evidence="2 3" key="1">
    <citation type="journal article" date="2020" name="G3 (Bethesda)">
        <title>Improved Reference Genome for Cyclotella cryptica CCMP332, a Model for Cell Wall Morphogenesis, Salinity Adaptation, and Lipid Production in Diatoms (Bacillariophyta).</title>
        <authorList>
            <person name="Roberts W.R."/>
            <person name="Downey K.M."/>
            <person name="Ruck E.C."/>
            <person name="Traller J.C."/>
            <person name="Alverson A.J."/>
        </authorList>
    </citation>
    <scope>NUCLEOTIDE SEQUENCE [LARGE SCALE GENOMIC DNA]</scope>
    <source>
        <strain evidence="2 3">CCMP332</strain>
    </source>
</reference>
<keyword evidence="3" id="KW-1185">Reference proteome</keyword>
<protein>
    <submittedName>
        <fullName evidence="2">Uncharacterized protein</fullName>
    </submittedName>
</protein>
<proteinExistence type="predicted"/>
<sequence length="847" mass="93603">MAGPPSRPDPESFDIEEETRSLTGLGANFSRRRRRLGGDSLFDTCIDWMIGAARTKGAVLLGLLALVAVYIFGKETGQRFSQPLTGIDDGALRPPSMSAVPRTPTYQPTGTDPPVPTYDPTKAGTPPPTPLPTFGNDSFVPPPNPYVEKFNTTESIEFNKVQWEKRTQNSISIKEKYGTYCPNDPLVPMCPALDGEQKIANKDWNALLKGPTTNCIQTGDRTARCGIDNPWLNKTIWPLIRGPFCAALNVERNNKFPMPEELVPYSELGYDRADPTKSTDGAPFDGGSPTEGSLLWFDPETVKDHFLKFEAMLEHYYEGLARPLLEAAIKPSPENPLYAPMLKAYADQIARALLRRKKYGVEDDGIVIGVLGDSVTSGTDNCYYDAWPEQFRRQMAPIFGSMGVKLEIRNAAKNGGWLLEPQMLCANDMLAASDRSNDVGLDFLFQNNNFVKASSIDAEHLIRRALFGQSQTLISITTQNGMDADSFVKRYAQAGLSIGVENSYKLPEFGMPESGFTYWFPGADRAFWGMQGDGFCHLTTRSGSASVVKRNWHWGPLIHQTYADSYALLFSRATRLAIDDLSAGRVPPLPPRVTNFDRIINETDVNQESTPTWQKLLVADMGLDDVVSEGISGVHCAVGPANQAGSTLLRHWLLPAEGSPFEEKMKTRNGVSFVPSDHLGEGSAFYRVSSPISPPNNAVDIGDWVPNPNAFGAEAPRTAEQCRHVDGSTMVNMANKPDISWLTWKVPEGAVSIGRVMICHPRTATMKLAEDSFDTKKVRFHYAVSDATGTWKVVEDTQKNDYRGNVCTVVVSDMDETEKTAARLYGMWVAVEWKQEGIFDFDYLVAM</sequence>
<evidence type="ECO:0000313" key="3">
    <source>
        <dbReference type="Proteomes" id="UP001516023"/>
    </source>
</evidence>
<comment type="caution">
    <text evidence="2">The sequence shown here is derived from an EMBL/GenBank/DDBJ whole genome shotgun (WGS) entry which is preliminary data.</text>
</comment>
<evidence type="ECO:0000313" key="2">
    <source>
        <dbReference type="EMBL" id="KAL3798860.1"/>
    </source>
</evidence>
<gene>
    <name evidence="2" type="ORF">HJC23_004648</name>
</gene>
<feature type="region of interest" description="Disordered" evidence="1">
    <location>
        <begin position="99"/>
        <end position="126"/>
    </location>
</feature>
<dbReference type="Proteomes" id="UP001516023">
    <property type="component" value="Unassembled WGS sequence"/>
</dbReference>
<dbReference type="EMBL" id="JABMIG020000043">
    <property type="protein sequence ID" value="KAL3798860.1"/>
    <property type="molecule type" value="Genomic_DNA"/>
</dbReference>
<accession>A0ABD3QEM7</accession>
<organism evidence="2 3">
    <name type="scientific">Cyclotella cryptica</name>
    <dbReference type="NCBI Taxonomy" id="29204"/>
    <lineage>
        <taxon>Eukaryota</taxon>
        <taxon>Sar</taxon>
        <taxon>Stramenopiles</taxon>
        <taxon>Ochrophyta</taxon>
        <taxon>Bacillariophyta</taxon>
        <taxon>Coscinodiscophyceae</taxon>
        <taxon>Thalassiosirophycidae</taxon>
        <taxon>Stephanodiscales</taxon>
        <taxon>Stephanodiscaceae</taxon>
        <taxon>Cyclotella</taxon>
    </lineage>
</organism>
<name>A0ABD3QEM7_9STRA</name>
<dbReference type="AlphaFoldDB" id="A0ABD3QEM7"/>
<evidence type="ECO:0000256" key="1">
    <source>
        <dbReference type="SAM" id="MobiDB-lite"/>
    </source>
</evidence>